<proteinExistence type="predicted"/>
<organism evidence="3 4">
    <name type="scientific">Trapa natans</name>
    <name type="common">Water chestnut</name>
    <dbReference type="NCBI Taxonomy" id="22666"/>
    <lineage>
        <taxon>Eukaryota</taxon>
        <taxon>Viridiplantae</taxon>
        <taxon>Streptophyta</taxon>
        <taxon>Embryophyta</taxon>
        <taxon>Tracheophyta</taxon>
        <taxon>Spermatophyta</taxon>
        <taxon>Magnoliopsida</taxon>
        <taxon>eudicotyledons</taxon>
        <taxon>Gunneridae</taxon>
        <taxon>Pentapetalae</taxon>
        <taxon>rosids</taxon>
        <taxon>malvids</taxon>
        <taxon>Myrtales</taxon>
        <taxon>Lythraceae</taxon>
        <taxon>Trapa</taxon>
    </lineage>
</organism>
<accession>A0AAN7MC06</accession>
<evidence type="ECO:0000313" key="3">
    <source>
        <dbReference type="EMBL" id="KAK4802212.1"/>
    </source>
</evidence>
<evidence type="ECO:0000256" key="1">
    <source>
        <dbReference type="SAM" id="MobiDB-lite"/>
    </source>
</evidence>
<feature type="transmembrane region" description="Helical" evidence="2">
    <location>
        <begin position="45"/>
        <end position="64"/>
    </location>
</feature>
<name>A0AAN7MC06_TRANT</name>
<dbReference type="Proteomes" id="UP001346149">
    <property type="component" value="Unassembled WGS sequence"/>
</dbReference>
<comment type="caution">
    <text evidence="3">The sequence shown here is derived from an EMBL/GenBank/DDBJ whole genome shotgun (WGS) entry which is preliminary data.</text>
</comment>
<dbReference type="EMBL" id="JAXQNO010000002">
    <property type="protein sequence ID" value="KAK4802212.1"/>
    <property type="molecule type" value="Genomic_DNA"/>
</dbReference>
<protein>
    <submittedName>
        <fullName evidence="3">Uncharacterized protein</fullName>
    </submittedName>
</protein>
<sequence length="240" mass="27209">MDYFSLQPRSSPATYFPPHRTQLHPRMHPFSPPSNHNPKKSSSKVLPLLIPLFTVPFLFFLFSIGRELEEAGRVISEMVEFAKWKVLEKERSSTRVVLLVAYAMKDAILVQSSRVIKIFGTVYNFYTQEFEGHTDNPCVSRGYEPPSAHAAKLVESNLAQNLSAYEAEASALQKARNDECLQTSCKNISPKILTTLLKLAEFMGNDEKPLLIDIRLLGALAEKLRAFAKDLHYQEMEFEG</sequence>
<dbReference type="AlphaFoldDB" id="A0AAN7MC06"/>
<keyword evidence="2" id="KW-1133">Transmembrane helix</keyword>
<keyword evidence="2" id="KW-0472">Membrane</keyword>
<feature type="region of interest" description="Disordered" evidence="1">
    <location>
        <begin position="1"/>
        <end position="21"/>
    </location>
</feature>
<keyword evidence="4" id="KW-1185">Reference proteome</keyword>
<keyword evidence="2" id="KW-0812">Transmembrane</keyword>
<reference evidence="3 4" key="1">
    <citation type="journal article" date="2023" name="Hortic Res">
        <title>Pangenome of water caltrop reveals structural variations and asymmetric subgenome divergence after allopolyploidization.</title>
        <authorList>
            <person name="Zhang X."/>
            <person name="Chen Y."/>
            <person name="Wang L."/>
            <person name="Yuan Y."/>
            <person name="Fang M."/>
            <person name="Shi L."/>
            <person name="Lu R."/>
            <person name="Comes H.P."/>
            <person name="Ma Y."/>
            <person name="Chen Y."/>
            <person name="Huang G."/>
            <person name="Zhou Y."/>
            <person name="Zheng Z."/>
            <person name="Qiu Y."/>
        </authorList>
    </citation>
    <scope>NUCLEOTIDE SEQUENCE [LARGE SCALE GENOMIC DNA]</scope>
    <source>
        <strain evidence="3">F231</strain>
    </source>
</reference>
<evidence type="ECO:0000256" key="2">
    <source>
        <dbReference type="SAM" id="Phobius"/>
    </source>
</evidence>
<gene>
    <name evidence="3" type="ORF">SAY86_000415</name>
</gene>
<evidence type="ECO:0000313" key="4">
    <source>
        <dbReference type="Proteomes" id="UP001346149"/>
    </source>
</evidence>